<dbReference type="InterPro" id="IPR051242">
    <property type="entry name" value="WD-EF-hand_domain"/>
</dbReference>
<dbReference type="InterPro" id="IPR015943">
    <property type="entry name" value="WD40/YVTN_repeat-like_dom_sf"/>
</dbReference>
<dbReference type="OrthoDB" id="5980302at2759"/>
<dbReference type="RefSeq" id="XP_030048572.1">
    <property type="nucleotide sequence ID" value="XM_030192712.1"/>
</dbReference>
<evidence type="ECO:0000256" key="2">
    <source>
        <dbReference type="ARBA" id="ARBA00022737"/>
    </source>
</evidence>
<evidence type="ECO:0000313" key="4">
    <source>
        <dbReference type="Proteomes" id="UP000515156"/>
    </source>
</evidence>
<feature type="repeat" description="WD" evidence="3">
    <location>
        <begin position="454"/>
        <end position="479"/>
    </location>
</feature>
<accession>A0A6P7WZ89</accession>
<gene>
    <name evidence="5" type="primary">LOC115462710</name>
</gene>
<sequence>MAEKLEYPMAEEPLSSRSRQVSFHLPATVKETPHRDPLVDLSSMPDGNFIAIGQDGLISVWTADLELKKRKIIFEENKLSARKMKWIAASVLMPSYNKLIVGTCDREIRFYELSNFEPYCQIIGLESMPLRLDYSDRGKDESIILYGDEQGCVNIFLVSLMGDALRTWTKCPAVDEIPSIFLDSILDSGLVTFTRWKVHNDWVTQIKYVHSIKSVISSSNDYLTALVIGCVEGTKNVQKRLKDLLDSSSVKSKRSVLVGAVSPRRLPDDESIFKVHKGVKTFDFCKECNILVTGGLDRVIRLWNPYITGWPIGLLSGHSSPVGFLYIADRNTRLFSVSLDSTVMVWNIEDQSCLLSVIPKASGISGEMVACHFSSELSALCVATDTLALLQLQDRQQQLSTTFTSHSEPVLGCLYNDHFQHVISCSEGSVIKAWDFRTGHLLAELQDAHGDAAVTCMALDSSGQRLVTGGRDGSVKRWNYSPLIHHVQTLKPGSSEDEVSACTYAEIYNNHYVISVGWKNKINIFPDHEEEPVSEIQGLQSDQINSERNGHQDDILCVASCPPNLLATSSYDGDVILWNLVSGHILSHLNPLTSLQLTDGTDDLIVHKVIFLHSRTKWKNEAASLVASGPRGRITFWNLFRGGTVFACFPGSLYKSVISDLTSNDDDSLLGAADQLGHVYIWHISMYAHHGPETQPPALFQTWRAHSCNITSIILVREQQLCLTSSLDSTVRLWSLQGEHIGTFGQELLWDLKEKSSWMNTHSLDATEASASQVSVTPPNSTVVEKSNMKDGSVVTDDLGSVEDAEIAEELIERRKSKKELRTQHYRHKQVELQQPCGRLNAYQSLQLCELAYLTPAIHKPNPAAELNDPYDLTF</sequence>
<dbReference type="Pfam" id="PF00400">
    <property type="entry name" value="WD40"/>
    <property type="match status" value="7"/>
</dbReference>
<organism evidence="4 5">
    <name type="scientific">Microcaecilia unicolor</name>
    <dbReference type="NCBI Taxonomy" id="1415580"/>
    <lineage>
        <taxon>Eukaryota</taxon>
        <taxon>Metazoa</taxon>
        <taxon>Chordata</taxon>
        <taxon>Craniata</taxon>
        <taxon>Vertebrata</taxon>
        <taxon>Euteleostomi</taxon>
        <taxon>Amphibia</taxon>
        <taxon>Gymnophiona</taxon>
        <taxon>Siphonopidae</taxon>
        <taxon>Microcaecilia</taxon>
    </lineage>
</organism>
<dbReference type="InterPro" id="IPR019775">
    <property type="entry name" value="WD40_repeat_CS"/>
</dbReference>
<keyword evidence="4" id="KW-1185">Reference proteome</keyword>
<dbReference type="InterPro" id="IPR036322">
    <property type="entry name" value="WD40_repeat_dom_sf"/>
</dbReference>
<dbReference type="SMART" id="SM00320">
    <property type="entry name" value="WD40"/>
    <property type="match status" value="10"/>
</dbReference>
<feature type="repeat" description="WD" evidence="3">
    <location>
        <begin position="703"/>
        <end position="737"/>
    </location>
</feature>
<dbReference type="PANTHER" id="PTHR44324">
    <property type="entry name" value="WD40 REPEAT DOMAIN 95"/>
    <property type="match status" value="1"/>
</dbReference>
<dbReference type="AlphaFoldDB" id="A0A6P7WZ89"/>
<name>A0A6P7WZ89_9AMPH</name>
<evidence type="ECO:0000256" key="3">
    <source>
        <dbReference type="PROSITE-ProRule" id="PRU00221"/>
    </source>
</evidence>
<keyword evidence="1 3" id="KW-0853">WD repeat</keyword>
<reference evidence="5" key="1">
    <citation type="submission" date="2025-08" db="UniProtKB">
        <authorList>
            <consortium name="RefSeq"/>
        </authorList>
    </citation>
    <scope>IDENTIFICATION</scope>
</reference>
<evidence type="ECO:0000256" key="1">
    <source>
        <dbReference type="ARBA" id="ARBA00022574"/>
    </source>
</evidence>
<keyword evidence="2" id="KW-0677">Repeat</keyword>
<feature type="repeat" description="WD" evidence="3">
    <location>
        <begin position="315"/>
        <end position="356"/>
    </location>
</feature>
<dbReference type="SUPFAM" id="SSF50978">
    <property type="entry name" value="WD40 repeat-like"/>
    <property type="match status" value="3"/>
</dbReference>
<proteinExistence type="predicted"/>
<dbReference type="InterPro" id="IPR001680">
    <property type="entry name" value="WD40_rpt"/>
</dbReference>
<dbReference type="PROSITE" id="PS00678">
    <property type="entry name" value="WD_REPEATS_1"/>
    <property type="match status" value="2"/>
</dbReference>
<dbReference type="Proteomes" id="UP000515156">
    <property type="component" value="Chromosome 2"/>
</dbReference>
<dbReference type="KEGG" id="muo:115462710"/>
<dbReference type="PROSITE" id="PS50082">
    <property type="entry name" value="WD_REPEATS_2"/>
    <property type="match status" value="6"/>
</dbReference>
<feature type="repeat" description="WD" evidence="3">
    <location>
        <begin position="279"/>
        <end position="304"/>
    </location>
</feature>
<dbReference type="InParanoid" id="A0A6P7WZ89"/>
<feature type="repeat" description="WD" evidence="3">
    <location>
        <begin position="403"/>
        <end position="444"/>
    </location>
</feature>
<protein>
    <submittedName>
        <fullName evidence="5">WD repeat-containing protein 49-like</fullName>
    </submittedName>
</protein>
<dbReference type="GeneID" id="115462710"/>
<dbReference type="PANTHER" id="PTHR44324:SF8">
    <property type="entry name" value="WD REPEAT-CONTAINING PROTEIN 64"/>
    <property type="match status" value="1"/>
</dbReference>
<evidence type="ECO:0000313" key="5">
    <source>
        <dbReference type="RefSeq" id="XP_030048572.1"/>
    </source>
</evidence>
<dbReference type="PROSITE" id="PS50294">
    <property type="entry name" value="WD_REPEATS_REGION"/>
    <property type="match status" value="1"/>
</dbReference>
<feature type="repeat" description="WD" evidence="3">
    <location>
        <begin position="548"/>
        <end position="588"/>
    </location>
</feature>
<dbReference type="Gene3D" id="2.130.10.10">
    <property type="entry name" value="YVTN repeat-like/Quinoprotein amine dehydrogenase"/>
    <property type="match status" value="3"/>
</dbReference>